<protein>
    <submittedName>
        <fullName evidence="1">Uncharacterized protein</fullName>
    </submittedName>
</protein>
<dbReference type="PANTHER" id="PTHR36091">
    <property type="entry name" value="ALTERED INHERITANCE OF MITOCHONDRIA PROTEIN 9, MITOCHONDRIAL"/>
    <property type="match status" value="1"/>
</dbReference>
<dbReference type="AlphaFoldDB" id="A0A139HN44"/>
<reference evidence="1 2" key="1">
    <citation type="submission" date="2015-07" db="EMBL/GenBank/DDBJ databases">
        <title>Comparative genomics of the Sigatoka disease complex on banana suggests a link between parallel evolutionary changes in Pseudocercospora fijiensis and Pseudocercospora eumusae and increased virulence on the banana host.</title>
        <authorList>
            <person name="Chang T.-C."/>
            <person name="Salvucci A."/>
            <person name="Crous P.W."/>
            <person name="Stergiopoulos I."/>
        </authorList>
    </citation>
    <scope>NUCLEOTIDE SEQUENCE [LARGE SCALE GENOMIC DNA]</scope>
    <source>
        <strain evidence="1 2">CBS 114824</strain>
    </source>
</reference>
<name>A0A139HN44_9PEZI</name>
<dbReference type="PANTHER" id="PTHR36091:SF2">
    <property type="entry name" value="AMINOGLYCOSIDE PHOSPHOTRANSFERASE DOMAIN-CONTAINING PROTEIN"/>
    <property type="match status" value="1"/>
</dbReference>
<gene>
    <name evidence="1" type="ORF">AC578_712</name>
</gene>
<comment type="caution">
    <text evidence="1">The sequence shown here is derived from an EMBL/GenBank/DDBJ whole genome shotgun (WGS) entry which is preliminary data.</text>
</comment>
<proteinExistence type="predicted"/>
<dbReference type="Gene3D" id="3.90.1200.10">
    <property type="match status" value="1"/>
</dbReference>
<dbReference type="EMBL" id="LFZN01000027">
    <property type="protein sequence ID" value="KXT03812.1"/>
    <property type="molecule type" value="Genomic_DNA"/>
</dbReference>
<dbReference type="InterPro" id="IPR011009">
    <property type="entry name" value="Kinase-like_dom_sf"/>
</dbReference>
<keyword evidence="2" id="KW-1185">Reference proteome</keyword>
<accession>A0A139HN44</accession>
<organism evidence="1 2">
    <name type="scientific">Pseudocercospora eumusae</name>
    <dbReference type="NCBI Taxonomy" id="321146"/>
    <lineage>
        <taxon>Eukaryota</taxon>
        <taxon>Fungi</taxon>
        <taxon>Dikarya</taxon>
        <taxon>Ascomycota</taxon>
        <taxon>Pezizomycotina</taxon>
        <taxon>Dothideomycetes</taxon>
        <taxon>Dothideomycetidae</taxon>
        <taxon>Mycosphaerellales</taxon>
        <taxon>Mycosphaerellaceae</taxon>
        <taxon>Pseudocercospora</taxon>
    </lineage>
</organism>
<dbReference type="Proteomes" id="UP000070133">
    <property type="component" value="Unassembled WGS sequence"/>
</dbReference>
<evidence type="ECO:0000313" key="1">
    <source>
        <dbReference type="EMBL" id="KXT03812.1"/>
    </source>
</evidence>
<dbReference type="STRING" id="321146.A0A139HN44"/>
<dbReference type="SUPFAM" id="SSF56112">
    <property type="entry name" value="Protein kinase-like (PK-like)"/>
    <property type="match status" value="1"/>
</dbReference>
<dbReference type="GO" id="GO:0005739">
    <property type="term" value="C:mitochondrion"/>
    <property type="evidence" value="ECO:0007669"/>
    <property type="project" value="TreeGrafter"/>
</dbReference>
<sequence length="655" mass="73994">MKQATRICRALIKRSAELASPLVHVSRAYTKMIARSQEHRRDQQTHDDEQYFAFTRYRFVQNEAHEMAARYVRFQVEELKKVAAAAVRSESCVKFEKFPEGAHSKAFLLTMNDGKRAVAKIPNPVAGQAHFTTASEVATMSLMRNSLGLPVPQVYAWCSRAAETPVCAEYIIMSEADGVPLESFWKRMKLSDRIQVVKEIAECESKWCAAKFEGYGSIYFANDLESGAGLPLGHFNSGVSSSQPFALGPTTGRDWADAGRLSVEFNRGPWRTLNEYMEAIGEREMASVRTLPRLPPSRYILYGPGTYQTTREKKLRAIEYYLRLYRHLLPPDSAIQRPSAWHTDLHAANIYVDPANPTKITSIIDWQSTEVAPLFVQARQPYFLDHAGPQTKGLDRPERPSNFPELSREEQWAADWLLLDQNVCVAYRMWTQGVNSDLWKSLEFHSSPEFMLLMLARALLEGGEATFTSNAVDYLKSNPEVLQEISMSLTEEFVAEVETDAEGETRGIDAMDAVKEAMGHLFPKDGASAKNLQAAKRSVLLGRNHGLSTTRIWPNINKISQIERRRLEVVERTTPSGSNVSEVEADTERARYGMHLMNEVKAATGDLFPVHGCVKAGNYIATKEILRHYKEQVIGELADIDAERAVWEDMWPWDD</sequence>
<evidence type="ECO:0000313" key="2">
    <source>
        <dbReference type="Proteomes" id="UP000070133"/>
    </source>
</evidence>
<dbReference type="InterPro" id="IPR051035">
    <property type="entry name" value="Mito_inheritance_9"/>
</dbReference>
<dbReference type="OrthoDB" id="2831558at2759"/>